<reference evidence="1" key="1">
    <citation type="journal article" date="2021" name="New Phytol.">
        <title>Evolutionary innovations through gain and loss of genes in the ectomycorrhizal Boletales.</title>
        <authorList>
            <person name="Wu G."/>
            <person name="Miyauchi S."/>
            <person name="Morin E."/>
            <person name="Kuo A."/>
            <person name="Drula E."/>
            <person name="Varga T."/>
            <person name="Kohler A."/>
            <person name="Feng B."/>
            <person name="Cao Y."/>
            <person name="Lipzen A."/>
            <person name="Daum C."/>
            <person name="Hundley H."/>
            <person name="Pangilinan J."/>
            <person name="Johnson J."/>
            <person name="Barry K."/>
            <person name="LaButti K."/>
            <person name="Ng V."/>
            <person name="Ahrendt S."/>
            <person name="Min B."/>
            <person name="Choi I.G."/>
            <person name="Park H."/>
            <person name="Plett J.M."/>
            <person name="Magnuson J."/>
            <person name="Spatafora J.W."/>
            <person name="Nagy L.G."/>
            <person name="Henrissat B."/>
            <person name="Grigoriev I.V."/>
            <person name="Yang Z.L."/>
            <person name="Xu J."/>
            <person name="Martin F.M."/>
        </authorList>
    </citation>
    <scope>NUCLEOTIDE SEQUENCE</scope>
    <source>
        <strain evidence="1">KUC20120723A-06</strain>
    </source>
</reference>
<keyword evidence="2" id="KW-1185">Reference proteome</keyword>
<evidence type="ECO:0000313" key="2">
    <source>
        <dbReference type="Proteomes" id="UP000790709"/>
    </source>
</evidence>
<accession>A0ACB8AX16</accession>
<evidence type="ECO:0000313" key="1">
    <source>
        <dbReference type="EMBL" id="KAH7917804.1"/>
    </source>
</evidence>
<comment type="caution">
    <text evidence="1">The sequence shown here is derived from an EMBL/GenBank/DDBJ whole genome shotgun (WGS) entry which is preliminary data.</text>
</comment>
<name>A0ACB8AX16_9AGAM</name>
<protein>
    <submittedName>
        <fullName evidence="1">Uncharacterized protein</fullName>
    </submittedName>
</protein>
<sequence length="376" mass="41449">MSKTASLDAAEVYTSRAQSGLYDSAVDQILELPHGTALAMSNYKDDFSRVTNNWSGNFSYQSTGTTVEHETILIGQLCHSSLGTKFSARGNHYPGTGFNPNFIDDKSRIKFLFTLSVPTKATHRMHALWDNQIATLNEVIDADRTEPRLTARQTLSFKEWTDHSTEDKALAPDLINILSGQIYVVPKGKQSTDDPTAKRAKIAKTTIAKSANVEEASNPVLSDFDTDMHDGEVKPALDGAIPTSPPVASLASPNDLFNPRVLPDYGGELFRHEKAMLRQLDMRDTDNNLVPPEAWYSTFTPGSLIMARVTMHAFSWESRRIYQLHAHSIRLLDGSREDVEERLGSAIPNNASPATSSNTAASNAMSSFSLGKRDRE</sequence>
<organism evidence="1 2">
    <name type="scientific">Leucogyrophana mollusca</name>
    <dbReference type="NCBI Taxonomy" id="85980"/>
    <lineage>
        <taxon>Eukaryota</taxon>
        <taxon>Fungi</taxon>
        <taxon>Dikarya</taxon>
        <taxon>Basidiomycota</taxon>
        <taxon>Agaricomycotina</taxon>
        <taxon>Agaricomycetes</taxon>
        <taxon>Agaricomycetidae</taxon>
        <taxon>Boletales</taxon>
        <taxon>Boletales incertae sedis</taxon>
        <taxon>Leucogyrophana</taxon>
    </lineage>
</organism>
<dbReference type="EMBL" id="MU266930">
    <property type="protein sequence ID" value="KAH7917804.1"/>
    <property type="molecule type" value="Genomic_DNA"/>
</dbReference>
<dbReference type="Proteomes" id="UP000790709">
    <property type="component" value="Unassembled WGS sequence"/>
</dbReference>
<gene>
    <name evidence="1" type="ORF">BV22DRAFT_1076604</name>
</gene>
<proteinExistence type="predicted"/>